<accession>A0ABY4E0K3</accession>
<gene>
    <name evidence="4 7" type="primary">bamE</name>
    <name evidence="7" type="ORF">LVJ82_15770</name>
</gene>
<sequence length="122" mass="13343">MNKFIILTLAVAAMGLSACSSERVSNFPSYKLKVEQGNELDANKVKQLQAGMTREQVRLLLGTPSIRSAFHANRWDYQFLISRNGVVKENHNLTVYFDGDLLSRVEGSAVDAAAQATPAAAE</sequence>
<reference evidence="7 8" key="1">
    <citation type="journal article" date="2022" name="Res Sq">
        <title>Evolution of multicellular longitudinally dividing oral cavity symbionts (Neisseriaceae).</title>
        <authorList>
            <person name="Nyongesa S."/>
            <person name="Weber P."/>
            <person name="Bernet E."/>
            <person name="Pullido F."/>
            <person name="Nieckarz M."/>
            <person name="Delaby M."/>
            <person name="Nieves C."/>
            <person name="Viehboeck T."/>
            <person name="Krause N."/>
            <person name="Rivera-Millot A."/>
            <person name="Nakamura A."/>
            <person name="Vischer N."/>
            <person name="VanNieuwenhze M."/>
            <person name="Brun Y."/>
            <person name="Cava F."/>
            <person name="Bulgheresi S."/>
            <person name="Veyrier F."/>
        </authorList>
    </citation>
    <scope>NUCLEOTIDE SEQUENCE [LARGE SCALE GENOMIC DNA]</scope>
    <source>
        <strain evidence="7 8">SN4</strain>
    </source>
</reference>
<comment type="similarity">
    <text evidence="4">Belongs to the BamE family.</text>
</comment>
<dbReference type="EMBL" id="CP091511">
    <property type="protein sequence ID" value="UOO88895.1"/>
    <property type="molecule type" value="Genomic_DNA"/>
</dbReference>
<evidence type="ECO:0000313" key="8">
    <source>
        <dbReference type="Proteomes" id="UP000832011"/>
    </source>
</evidence>
<keyword evidence="1 4" id="KW-0732">Signal</keyword>
<comment type="function">
    <text evidence="4">Part of the outer membrane protein assembly complex, which is involved in assembly and insertion of beta-barrel proteins into the outer membrane.</text>
</comment>
<comment type="subcellular location">
    <subcellularLocation>
        <location evidence="4">Cell outer membrane</location>
        <topology evidence="4">Lipid-anchor</topology>
    </subcellularLocation>
</comment>
<dbReference type="Gene3D" id="3.30.1450.10">
    <property type="match status" value="1"/>
</dbReference>
<keyword evidence="8" id="KW-1185">Reference proteome</keyword>
<name>A0ABY4E0K3_9NEIS</name>
<evidence type="ECO:0000256" key="5">
    <source>
        <dbReference type="SAM" id="SignalP"/>
    </source>
</evidence>
<feature type="chain" id="PRO_5046328899" description="Outer membrane protein assembly factor BamE" evidence="5">
    <location>
        <begin position="21"/>
        <end position="122"/>
    </location>
</feature>
<keyword evidence="3 4" id="KW-0998">Cell outer membrane</keyword>
<keyword evidence="4" id="KW-0564">Palmitate</keyword>
<keyword evidence="2 4" id="KW-0472">Membrane</keyword>
<protein>
    <recommendedName>
        <fullName evidence="4">Outer membrane protein assembly factor BamE</fullName>
    </recommendedName>
</protein>
<keyword evidence="4" id="KW-0449">Lipoprotein</keyword>
<dbReference type="RefSeq" id="WP_058357423.1">
    <property type="nucleotide sequence ID" value="NZ_CABKVG010000010.1"/>
</dbReference>
<evidence type="ECO:0000256" key="1">
    <source>
        <dbReference type="ARBA" id="ARBA00022729"/>
    </source>
</evidence>
<feature type="signal peptide" evidence="5">
    <location>
        <begin position="1"/>
        <end position="20"/>
    </location>
</feature>
<dbReference type="PANTHER" id="PTHR37482">
    <property type="entry name" value="OUTER MEMBRANE PROTEIN ASSEMBLY FACTOR BAME"/>
    <property type="match status" value="1"/>
</dbReference>
<dbReference type="InterPro" id="IPR037873">
    <property type="entry name" value="BamE-like"/>
</dbReference>
<evidence type="ECO:0000256" key="4">
    <source>
        <dbReference type="HAMAP-Rule" id="MF_00925"/>
    </source>
</evidence>
<dbReference type="Pfam" id="PF04355">
    <property type="entry name" value="BamE"/>
    <property type="match status" value="1"/>
</dbReference>
<dbReference type="Proteomes" id="UP000832011">
    <property type="component" value="Chromosome"/>
</dbReference>
<dbReference type="PANTHER" id="PTHR37482:SF1">
    <property type="entry name" value="OUTER MEMBRANE PROTEIN ASSEMBLY FACTOR BAME"/>
    <property type="match status" value="1"/>
</dbReference>
<evidence type="ECO:0000259" key="6">
    <source>
        <dbReference type="Pfam" id="PF04355"/>
    </source>
</evidence>
<dbReference type="HAMAP" id="MF_00925">
    <property type="entry name" value="OM_assembly_BamE"/>
    <property type="match status" value="1"/>
</dbReference>
<dbReference type="InterPro" id="IPR007450">
    <property type="entry name" value="BamE_dom"/>
</dbReference>
<evidence type="ECO:0000256" key="3">
    <source>
        <dbReference type="ARBA" id="ARBA00023237"/>
    </source>
</evidence>
<evidence type="ECO:0000313" key="7">
    <source>
        <dbReference type="EMBL" id="UOO88895.1"/>
    </source>
</evidence>
<feature type="domain" description="Outer membrane protein assembly factor BamE" evidence="6">
    <location>
        <begin position="37"/>
        <end position="106"/>
    </location>
</feature>
<evidence type="ECO:0000256" key="2">
    <source>
        <dbReference type="ARBA" id="ARBA00023136"/>
    </source>
</evidence>
<comment type="subunit">
    <text evidence="4">Part of the Bam complex.</text>
</comment>
<dbReference type="InterPro" id="IPR026592">
    <property type="entry name" value="BamE"/>
</dbReference>
<dbReference type="PROSITE" id="PS51257">
    <property type="entry name" value="PROKAR_LIPOPROTEIN"/>
    <property type="match status" value="1"/>
</dbReference>
<organism evidence="7 8">
    <name type="scientific">Vitreoscilla massiliensis</name>
    <dbReference type="NCBI Taxonomy" id="1689272"/>
    <lineage>
        <taxon>Bacteria</taxon>
        <taxon>Pseudomonadati</taxon>
        <taxon>Pseudomonadota</taxon>
        <taxon>Betaproteobacteria</taxon>
        <taxon>Neisseriales</taxon>
        <taxon>Neisseriaceae</taxon>
        <taxon>Vitreoscilla</taxon>
    </lineage>
</organism>
<proteinExistence type="inferred from homology"/>